<evidence type="ECO:0000256" key="1">
    <source>
        <dbReference type="ARBA" id="ARBA00004141"/>
    </source>
</evidence>
<evidence type="ECO:0000256" key="5">
    <source>
        <dbReference type="ARBA" id="ARBA00022989"/>
    </source>
</evidence>
<dbReference type="Proteomes" id="UP000037923">
    <property type="component" value="Unassembled WGS sequence"/>
</dbReference>
<feature type="transmembrane region" description="Helical" evidence="7">
    <location>
        <begin position="523"/>
        <end position="541"/>
    </location>
</feature>
<feature type="transmembrane region" description="Helical" evidence="7">
    <location>
        <begin position="200"/>
        <end position="218"/>
    </location>
</feature>
<feature type="transmembrane region" description="Helical" evidence="7">
    <location>
        <begin position="230"/>
        <end position="251"/>
    </location>
</feature>
<reference evidence="8 9" key="1">
    <citation type="submission" date="2015-07" db="EMBL/GenBank/DDBJ databases">
        <title>High-quality genome of monoxenous trypanosomatid Leptomonas pyrrhocoris.</title>
        <authorList>
            <person name="Flegontov P."/>
            <person name="Butenko A."/>
            <person name="Firsov S."/>
            <person name="Vlcek C."/>
            <person name="Logacheva M.D."/>
            <person name="Field M."/>
            <person name="Filatov D."/>
            <person name="Flegontova O."/>
            <person name="Gerasimov E."/>
            <person name="Jackson A.P."/>
            <person name="Kelly S."/>
            <person name="Opperdoes F."/>
            <person name="O'Reilly A."/>
            <person name="Votypka J."/>
            <person name="Yurchenko V."/>
            <person name="Lukes J."/>
        </authorList>
    </citation>
    <scope>NUCLEOTIDE SEQUENCE [LARGE SCALE GENOMIC DNA]</scope>
    <source>
        <strain evidence="8">H10</strain>
    </source>
</reference>
<feature type="transmembrane region" description="Helical" evidence="7">
    <location>
        <begin position="135"/>
        <end position="154"/>
    </location>
</feature>
<dbReference type="NCBIfam" id="TIGR00788">
    <property type="entry name" value="fbt"/>
    <property type="match status" value="1"/>
</dbReference>
<protein>
    <submittedName>
        <fullName evidence="8">Putative pteridin transporter</fullName>
    </submittedName>
</protein>
<gene>
    <name evidence="8" type="ORF">ABB37_01847</name>
</gene>
<evidence type="ECO:0000313" key="9">
    <source>
        <dbReference type="Proteomes" id="UP000037923"/>
    </source>
</evidence>
<keyword evidence="6 7" id="KW-0472">Membrane</keyword>
<keyword evidence="4 7" id="KW-0812">Transmembrane</keyword>
<name>A0A0M9G9M7_LEPPY</name>
<dbReference type="PANTHER" id="PTHR31585">
    <property type="entry name" value="FOLATE-BIOPTERIN TRANSPORTER 1, CHLOROPLASTIC"/>
    <property type="match status" value="1"/>
</dbReference>
<dbReference type="InterPro" id="IPR004324">
    <property type="entry name" value="FBT"/>
</dbReference>
<evidence type="ECO:0000256" key="7">
    <source>
        <dbReference type="SAM" id="Phobius"/>
    </source>
</evidence>
<organism evidence="8 9">
    <name type="scientific">Leptomonas pyrrhocoris</name>
    <name type="common">Firebug parasite</name>
    <dbReference type="NCBI Taxonomy" id="157538"/>
    <lineage>
        <taxon>Eukaryota</taxon>
        <taxon>Discoba</taxon>
        <taxon>Euglenozoa</taxon>
        <taxon>Kinetoplastea</taxon>
        <taxon>Metakinetoplastina</taxon>
        <taxon>Trypanosomatida</taxon>
        <taxon>Trypanosomatidae</taxon>
        <taxon>Leishmaniinae</taxon>
        <taxon>Leptomonas</taxon>
    </lineage>
</organism>
<sequence>MTTETAVGNIVGGDEVAMPTLARQLEIDEPGYVHPDSAALFSVVPCARAIPILGNAMEPFGPKCVTSLGIVYMLGKGIGYTLLTTSQYAMFMKKYGVTPEVYQRMYGISSMGFSIKPLTAVLSDTFSFLGYTKRWYMALSCIAGAVCTVVYGVLPFKESSAGIAGAMIFLSSFCVANIDVLSEGHYSRLIKRQPAPGADLISWIWALIMVGQIIAPAIQGPLSDSGRPTIGVFLSAALQAVCVLFFLFNWYGEKKNVVERREDHMFLLKQEALRQQEMSSESVKDGMVVYGNAPDSEKVLPPFNSAFSFQEDGPNELVQFGELHNEAEEVEEAMDVDFEVPTCMCGIFGVNKEVILRNASVAVYGVVLTAGVIVLTILDIVGTTYQLLYGCVVISVVLCVAGFICIPVTIMKANFFGWCQLVSYFVITGATDNFYMADADCLPDGPHFSQTFYNTVGAVIGNVAGLFGVYMFSRVFSKQSYRVTLIITTLVQVFASVFDIVIVERWNLYIGIPDHAMYIMGDAVVYQVCYMLNFMPLNMLISRLCPKGCESTMFAILASFSNLGTSTSSTIGAILMETAWPIRSKAPCDFSNLHWLIITGHLITPLLAIPLVFVLIPGARICDPIDPKEVEALSIFQKWLNKFNATSITPVAAKKSVVSSEEQS</sequence>
<comment type="subcellular location">
    <subcellularLocation>
        <location evidence="1">Membrane</location>
        <topology evidence="1">Multi-pass membrane protein</topology>
    </subcellularLocation>
</comment>
<feature type="transmembrane region" description="Helical" evidence="7">
    <location>
        <begin position="387"/>
        <end position="406"/>
    </location>
</feature>
<dbReference type="OMA" id="DSHVNCA"/>
<keyword evidence="3" id="KW-0813">Transport</keyword>
<evidence type="ECO:0000256" key="4">
    <source>
        <dbReference type="ARBA" id="ARBA00022692"/>
    </source>
</evidence>
<dbReference type="GO" id="GO:0016020">
    <property type="term" value="C:membrane"/>
    <property type="evidence" value="ECO:0007669"/>
    <property type="project" value="UniProtKB-SubCell"/>
</dbReference>
<feature type="transmembrane region" description="Helical" evidence="7">
    <location>
        <begin position="553"/>
        <end position="575"/>
    </location>
</feature>
<dbReference type="Gene3D" id="1.20.1250.20">
    <property type="entry name" value="MFS general substrate transporter like domains"/>
    <property type="match status" value="1"/>
</dbReference>
<feature type="transmembrane region" description="Helical" evidence="7">
    <location>
        <begin position="413"/>
        <end position="431"/>
    </location>
</feature>
<dbReference type="RefSeq" id="XP_015664026.1">
    <property type="nucleotide sequence ID" value="XM_015798506.1"/>
</dbReference>
<evidence type="ECO:0000256" key="3">
    <source>
        <dbReference type="ARBA" id="ARBA00022448"/>
    </source>
</evidence>
<dbReference type="InterPro" id="IPR039309">
    <property type="entry name" value="BT1"/>
</dbReference>
<keyword evidence="9" id="KW-1185">Reference proteome</keyword>
<evidence type="ECO:0000256" key="2">
    <source>
        <dbReference type="ARBA" id="ARBA00007015"/>
    </source>
</evidence>
<dbReference type="AlphaFoldDB" id="A0A0M9G9M7"/>
<feature type="transmembrane region" description="Helical" evidence="7">
    <location>
        <begin position="361"/>
        <end position="381"/>
    </location>
</feature>
<evidence type="ECO:0000313" key="8">
    <source>
        <dbReference type="EMBL" id="KPA85587.1"/>
    </source>
</evidence>
<keyword evidence="5 7" id="KW-1133">Transmembrane helix</keyword>
<dbReference type="OrthoDB" id="256822at2759"/>
<comment type="caution">
    <text evidence="8">The sequence shown here is derived from an EMBL/GenBank/DDBJ whole genome shotgun (WGS) entry which is preliminary data.</text>
</comment>
<accession>A0A0M9G9M7</accession>
<feature type="transmembrane region" description="Helical" evidence="7">
    <location>
        <begin position="160"/>
        <end position="180"/>
    </location>
</feature>
<evidence type="ECO:0000256" key="6">
    <source>
        <dbReference type="ARBA" id="ARBA00023136"/>
    </source>
</evidence>
<feature type="transmembrane region" description="Helical" evidence="7">
    <location>
        <begin position="484"/>
        <end position="503"/>
    </location>
</feature>
<feature type="transmembrane region" description="Helical" evidence="7">
    <location>
        <begin position="451"/>
        <end position="472"/>
    </location>
</feature>
<dbReference type="EMBL" id="LGTL01000002">
    <property type="protein sequence ID" value="KPA85587.1"/>
    <property type="molecule type" value="Genomic_DNA"/>
</dbReference>
<proteinExistence type="inferred from homology"/>
<dbReference type="VEuPathDB" id="TriTrypDB:LpyrH10_02_8210"/>
<feature type="transmembrane region" description="Helical" evidence="7">
    <location>
        <begin position="595"/>
        <end position="616"/>
    </location>
</feature>
<comment type="similarity">
    <text evidence="2">Belongs to the major facilitator superfamily. Folate-biopterin transporter (TC 2.A.71) family.</text>
</comment>
<dbReference type="GeneID" id="26902142"/>
<dbReference type="Pfam" id="PF03092">
    <property type="entry name" value="BT1"/>
    <property type="match status" value="1"/>
</dbReference>
<dbReference type="PANTHER" id="PTHR31585:SF51">
    <property type="entry name" value="TRANSPORTER, PUTATIVE-RELATED"/>
    <property type="match status" value="1"/>
</dbReference>
<dbReference type="InterPro" id="IPR036259">
    <property type="entry name" value="MFS_trans_sf"/>
</dbReference>
<dbReference type="SUPFAM" id="SSF103473">
    <property type="entry name" value="MFS general substrate transporter"/>
    <property type="match status" value="2"/>
</dbReference>